<evidence type="ECO:0000313" key="3">
    <source>
        <dbReference type="Proteomes" id="UP000199529"/>
    </source>
</evidence>
<dbReference type="Proteomes" id="UP000199529">
    <property type="component" value="Unassembled WGS sequence"/>
</dbReference>
<feature type="region of interest" description="Disordered" evidence="1">
    <location>
        <begin position="36"/>
        <end position="94"/>
    </location>
</feature>
<dbReference type="AlphaFoldDB" id="A0A1H3TLT9"/>
<sequence length="94" mass="10226">MARAQIHITDKEWRRIVALPSVRAALRARAQAIAGRARGIAATETPDASIGAEEGTRPQGRTYARVTSDDPDGEFGTEKKARRRVLGRAANTKE</sequence>
<evidence type="ECO:0000313" key="2">
    <source>
        <dbReference type="EMBL" id="SDZ51252.1"/>
    </source>
</evidence>
<dbReference type="STRING" id="418495.SAMN05216215_108717"/>
<proteinExistence type="predicted"/>
<organism evidence="2 3">
    <name type="scientific">Saccharopolyspora shandongensis</name>
    <dbReference type="NCBI Taxonomy" id="418495"/>
    <lineage>
        <taxon>Bacteria</taxon>
        <taxon>Bacillati</taxon>
        <taxon>Actinomycetota</taxon>
        <taxon>Actinomycetes</taxon>
        <taxon>Pseudonocardiales</taxon>
        <taxon>Pseudonocardiaceae</taxon>
        <taxon>Saccharopolyspora</taxon>
    </lineage>
</organism>
<accession>A0A1H3TLT9</accession>
<dbReference type="EMBL" id="FNOK01000087">
    <property type="protein sequence ID" value="SDZ51252.1"/>
    <property type="molecule type" value="Genomic_DNA"/>
</dbReference>
<evidence type="ECO:0000256" key="1">
    <source>
        <dbReference type="SAM" id="MobiDB-lite"/>
    </source>
</evidence>
<protein>
    <submittedName>
        <fullName evidence="2">Uncharacterized protein</fullName>
    </submittedName>
</protein>
<name>A0A1H3TLT9_9PSEU</name>
<keyword evidence="3" id="KW-1185">Reference proteome</keyword>
<reference evidence="3" key="1">
    <citation type="submission" date="2016-10" db="EMBL/GenBank/DDBJ databases">
        <authorList>
            <person name="Varghese N."/>
            <person name="Submissions S."/>
        </authorList>
    </citation>
    <scope>NUCLEOTIDE SEQUENCE [LARGE SCALE GENOMIC DNA]</scope>
    <source>
        <strain evidence="3">CGMCC 4.3530</strain>
    </source>
</reference>
<gene>
    <name evidence="2" type="ORF">SAMN05216215_108717</name>
</gene>
<dbReference type="OrthoDB" id="4485483at2"/>
<dbReference type="RefSeq" id="WP_093278236.1">
    <property type="nucleotide sequence ID" value="NZ_FNOK01000087.1"/>
</dbReference>